<dbReference type="Proteomes" id="UP000658258">
    <property type="component" value="Unassembled WGS sequence"/>
</dbReference>
<sequence length="403" mass="44787">MKTIKLKFPNKEGEQLAARLEMPVDKRVYAYALFAHCFTCSKNLMAVTHISRALTARGIAVLRFDFTGLGESEGDFEDTNFSSNVSDLIAAANYLEEHYQQAQIIIGHSLGGAAVLMAAAQLKYIKAIATIGAPADPTHVTHLFQNSIEQIESTGKAEVSLGGRPFTIKKQFVNDLAEYEKSEVIKELRRPLLIMHSPQDDVVDIKNAEKIYVSAMHPKSYVSLDGADHLLTNKGDAAYVGQVIAAWASRYVDFEKQTDLKTNEQVVVRNEADRGLQTEIMASGHFLLTDEPEEVGGTNLGATPYDLLVAALGACTAMTIRLYANHKKWPLEEVKVHLTREKRHANDARDLSEKSKIEFIDRYLELSGNLTDEQRKRITEIADKCPVHKTLTNGLQVNTTLKD</sequence>
<dbReference type="InterPro" id="IPR003718">
    <property type="entry name" value="OsmC/Ohr_fam"/>
</dbReference>
<dbReference type="PANTHER" id="PTHR39624:SF2">
    <property type="entry name" value="OSMC-LIKE PROTEIN"/>
    <property type="match status" value="1"/>
</dbReference>
<dbReference type="SUPFAM" id="SSF82784">
    <property type="entry name" value="OsmC-like"/>
    <property type="match status" value="1"/>
</dbReference>
<comment type="caution">
    <text evidence="2">The sequence shown here is derived from an EMBL/GenBank/DDBJ whole genome shotgun (WGS) entry which is preliminary data.</text>
</comment>
<evidence type="ECO:0000313" key="2">
    <source>
        <dbReference type="EMBL" id="GHE55326.1"/>
    </source>
</evidence>
<dbReference type="Gene3D" id="3.30.300.20">
    <property type="match status" value="1"/>
</dbReference>
<accession>A0ABQ3I409</accession>
<dbReference type="InterPro" id="IPR000073">
    <property type="entry name" value="AB_hydrolase_1"/>
</dbReference>
<dbReference type="Pfam" id="PF02566">
    <property type="entry name" value="OsmC"/>
    <property type="match status" value="1"/>
</dbReference>
<dbReference type="Pfam" id="PF12697">
    <property type="entry name" value="Abhydrolase_6"/>
    <property type="match status" value="1"/>
</dbReference>
<dbReference type="SUPFAM" id="SSF53474">
    <property type="entry name" value="alpha/beta-Hydrolases"/>
    <property type="match status" value="1"/>
</dbReference>
<gene>
    <name evidence="2" type="ORF">GCM10011340_07580</name>
</gene>
<dbReference type="Gene3D" id="3.40.50.1820">
    <property type="entry name" value="alpha/beta hydrolase"/>
    <property type="match status" value="1"/>
</dbReference>
<protein>
    <submittedName>
        <fullName evidence="2">Osmotically inducible protein C</fullName>
    </submittedName>
</protein>
<dbReference type="RefSeq" id="WP_189628850.1">
    <property type="nucleotide sequence ID" value="NZ_BNAG01000001.1"/>
</dbReference>
<organism evidence="2 3">
    <name type="scientific">Roseivirga thermotolerans</name>
    <dbReference type="NCBI Taxonomy" id="1758176"/>
    <lineage>
        <taxon>Bacteria</taxon>
        <taxon>Pseudomonadati</taxon>
        <taxon>Bacteroidota</taxon>
        <taxon>Cytophagia</taxon>
        <taxon>Cytophagales</taxon>
        <taxon>Roseivirgaceae</taxon>
        <taxon>Roseivirga</taxon>
    </lineage>
</organism>
<dbReference type="EMBL" id="BNAG01000001">
    <property type="protein sequence ID" value="GHE55326.1"/>
    <property type="molecule type" value="Genomic_DNA"/>
</dbReference>
<reference evidence="3" key="1">
    <citation type="journal article" date="2019" name="Int. J. Syst. Evol. Microbiol.">
        <title>The Global Catalogue of Microorganisms (GCM) 10K type strain sequencing project: providing services to taxonomists for standard genome sequencing and annotation.</title>
        <authorList>
            <consortium name="The Broad Institute Genomics Platform"/>
            <consortium name="The Broad Institute Genome Sequencing Center for Infectious Disease"/>
            <person name="Wu L."/>
            <person name="Ma J."/>
        </authorList>
    </citation>
    <scope>NUCLEOTIDE SEQUENCE [LARGE SCALE GENOMIC DNA]</scope>
    <source>
        <strain evidence="3">CGMCC 1.15111</strain>
    </source>
</reference>
<dbReference type="InterPro" id="IPR029058">
    <property type="entry name" value="AB_hydrolase_fold"/>
</dbReference>
<dbReference type="InterPro" id="IPR015946">
    <property type="entry name" value="KH_dom-like_a/b"/>
</dbReference>
<keyword evidence="3" id="KW-1185">Reference proteome</keyword>
<dbReference type="InterPro" id="IPR036102">
    <property type="entry name" value="OsmC/Ohrsf"/>
</dbReference>
<evidence type="ECO:0000313" key="3">
    <source>
        <dbReference type="Proteomes" id="UP000658258"/>
    </source>
</evidence>
<dbReference type="PANTHER" id="PTHR39624">
    <property type="entry name" value="PROTEIN INVOLVED IN RIMO-MEDIATED BETA-METHYLTHIOLATION OF RIBOSOMAL PROTEIN S12 YCAO"/>
    <property type="match status" value="1"/>
</dbReference>
<feature type="domain" description="AB hydrolase-1" evidence="1">
    <location>
        <begin position="33"/>
        <end position="295"/>
    </location>
</feature>
<name>A0ABQ3I409_9BACT</name>
<evidence type="ECO:0000259" key="1">
    <source>
        <dbReference type="Pfam" id="PF12697"/>
    </source>
</evidence>
<proteinExistence type="predicted"/>